<comment type="caution">
    <text evidence="1">The sequence shown here is derived from an EMBL/GenBank/DDBJ whole genome shotgun (WGS) entry which is preliminary data.</text>
</comment>
<protein>
    <recommendedName>
        <fullName evidence="3">DUF559 domain-containing protein</fullName>
    </recommendedName>
</protein>
<sequence length="255" mass="28228">MNPPFLVTLEPTLGTLARLFASEGAAQEVAVLTYSTPEIIESHYDSWNGGTTYYNLVLHAPLNLYPQIEPHKDKLEAAILKKYEVIANKTPNDLLGGVIISPAVVEDPQWREKAAAWLSGSKISNQGRVRSDNVAPLSVDGLIFRSQPEIHLYRAFKSMGVSFAPLPVFIRGGAEYKRIEPDFVIIQAGHVMVVEVDGDTVHQETPAEAHARTTMLLHEGVHFERIKASECDTSEKAKQSADRLLSVFKKLKQAK</sequence>
<dbReference type="EMBL" id="NKQU01000011">
    <property type="protein sequence ID" value="OZI87860.1"/>
    <property type="molecule type" value="Genomic_DNA"/>
</dbReference>
<accession>A0A261WPH4</accession>
<proteinExistence type="predicted"/>
<evidence type="ECO:0000313" key="1">
    <source>
        <dbReference type="EMBL" id="OZI87860.1"/>
    </source>
</evidence>
<gene>
    <name evidence="1" type="ORF">CFN58_01165</name>
</gene>
<evidence type="ECO:0000313" key="2">
    <source>
        <dbReference type="Proteomes" id="UP000217163"/>
    </source>
</evidence>
<reference evidence="2" key="1">
    <citation type="journal article" date="2016" name="Sci. Rep.">
        <title>Genome analysis of the kiwifruit canker pathogen Pseudomonas syringae pv. actinidiae biovar 5.</title>
        <authorList>
            <person name="Fujikawa T."/>
            <person name="Sawada H."/>
        </authorList>
    </citation>
    <scope>NUCLEOTIDE SEQUENCE [LARGE SCALE GENOMIC DNA]</scope>
    <source>
        <strain evidence="2">MAFF 212061</strain>
    </source>
</reference>
<dbReference type="AlphaFoldDB" id="A0A261WPH4"/>
<organism evidence="1 2">
    <name type="scientific">Pseudomonas avellanae</name>
    <dbReference type="NCBI Taxonomy" id="46257"/>
    <lineage>
        <taxon>Bacteria</taxon>
        <taxon>Pseudomonadati</taxon>
        <taxon>Pseudomonadota</taxon>
        <taxon>Gammaproteobacteria</taxon>
        <taxon>Pseudomonadales</taxon>
        <taxon>Pseudomonadaceae</taxon>
        <taxon>Pseudomonas</taxon>
    </lineage>
</organism>
<dbReference type="Proteomes" id="UP000217163">
    <property type="component" value="Unassembled WGS sequence"/>
</dbReference>
<evidence type="ECO:0008006" key="3">
    <source>
        <dbReference type="Google" id="ProtNLM"/>
    </source>
</evidence>
<name>A0A261WPH4_9PSED</name>